<dbReference type="EMBL" id="MU005580">
    <property type="protein sequence ID" value="KAF2684922.1"/>
    <property type="molecule type" value="Genomic_DNA"/>
</dbReference>
<reference evidence="2" key="1">
    <citation type="journal article" date="2020" name="Stud. Mycol.">
        <title>101 Dothideomycetes genomes: a test case for predicting lifestyles and emergence of pathogens.</title>
        <authorList>
            <person name="Haridas S."/>
            <person name="Albert R."/>
            <person name="Binder M."/>
            <person name="Bloem J."/>
            <person name="Labutti K."/>
            <person name="Salamov A."/>
            <person name="Andreopoulos B."/>
            <person name="Baker S."/>
            <person name="Barry K."/>
            <person name="Bills G."/>
            <person name="Bluhm B."/>
            <person name="Cannon C."/>
            <person name="Castanera R."/>
            <person name="Culley D."/>
            <person name="Daum C."/>
            <person name="Ezra D."/>
            <person name="Gonzalez J."/>
            <person name="Henrissat B."/>
            <person name="Kuo A."/>
            <person name="Liang C."/>
            <person name="Lipzen A."/>
            <person name="Lutzoni F."/>
            <person name="Magnuson J."/>
            <person name="Mondo S."/>
            <person name="Nolan M."/>
            <person name="Ohm R."/>
            <person name="Pangilinan J."/>
            <person name="Park H.-J."/>
            <person name="Ramirez L."/>
            <person name="Alfaro M."/>
            <person name="Sun H."/>
            <person name="Tritt A."/>
            <person name="Yoshinaga Y."/>
            <person name="Zwiers L.-H."/>
            <person name="Turgeon B."/>
            <person name="Goodwin S."/>
            <person name="Spatafora J."/>
            <person name="Crous P."/>
            <person name="Grigoriev I."/>
        </authorList>
    </citation>
    <scope>NUCLEOTIDE SEQUENCE</scope>
    <source>
        <strain evidence="2">CBS 122367</strain>
    </source>
</reference>
<feature type="signal peptide" evidence="1">
    <location>
        <begin position="1"/>
        <end position="17"/>
    </location>
</feature>
<evidence type="ECO:0000256" key="1">
    <source>
        <dbReference type="SAM" id="SignalP"/>
    </source>
</evidence>
<feature type="chain" id="PRO_5026085931" evidence="1">
    <location>
        <begin position="18"/>
        <end position="85"/>
    </location>
</feature>
<keyword evidence="1" id="KW-0732">Signal</keyword>
<dbReference type="AlphaFoldDB" id="A0A6G1J334"/>
<proteinExistence type="predicted"/>
<protein>
    <submittedName>
        <fullName evidence="2">Uncharacterized protein</fullName>
    </submittedName>
</protein>
<evidence type="ECO:0000313" key="2">
    <source>
        <dbReference type="EMBL" id="KAF2684922.1"/>
    </source>
</evidence>
<dbReference type="Proteomes" id="UP000799291">
    <property type="component" value="Unassembled WGS sequence"/>
</dbReference>
<sequence>MLMLATALSIPIWKAAGAGGDGMCYAFVDAPSGLRASPTRRRRRRRGERDCALRQPCGEGYGYKLMPIIALSALIYAATDAGRRQ</sequence>
<accession>A0A6G1J334</accession>
<name>A0A6G1J334_9PLEO</name>
<evidence type="ECO:0000313" key="3">
    <source>
        <dbReference type="Proteomes" id="UP000799291"/>
    </source>
</evidence>
<gene>
    <name evidence="2" type="ORF">K458DRAFT_28290</name>
</gene>
<organism evidence="2 3">
    <name type="scientific">Lentithecium fluviatile CBS 122367</name>
    <dbReference type="NCBI Taxonomy" id="1168545"/>
    <lineage>
        <taxon>Eukaryota</taxon>
        <taxon>Fungi</taxon>
        <taxon>Dikarya</taxon>
        <taxon>Ascomycota</taxon>
        <taxon>Pezizomycotina</taxon>
        <taxon>Dothideomycetes</taxon>
        <taxon>Pleosporomycetidae</taxon>
        <taxon>Pleosporales</taxon>
        <taxon>Massarineae</taxon>
        <taxon>Lentitheciaceae</taxon>
        <taxon>Lentithecium</taxon>
    </lineage>
</organism>
<keyword evidence="3" id="KW-1185">Reference proteome</keyword>